<dbReference type="AlphaFoldDB" id="A0A0F8XCN0"/>
<accession>A0A0F8XCN0</accession>
<gene>
    <name evidence="1" type="ORF">LCGC14_2962500</name>
</gene>
<evidence type="ECO:0000313" key="1">
    <source>
        <dbReference type="EMBL" id="KKK66598.1"/>
    </source>
</evidence>
<name>A0A0F8XCN0_9ZZZZ</name>
<protein>
    <submittedName>
        <fullName evidence="1">Uncharacterized protein</fullName>
    </submittedName>
</protein>
<reference evidence="1" key="1">
    <citation type="journal article" date="2015" name="Nature">
        <title>Complex archaea that bridge the gap between prokaryotes and eukaryotes.</title>
        <authorList>
            <person name="Spang A."/>
            <person name="Saw J.H."/>
            <person name="Jorgensen S.L."/>
            <person name="Zaremba-Niedzwiedzka K."/>
            <person name="Martijn J."/>
            <person name="Lind A.E."/>
            <person name="van Eijk R."/>
            <person name="Schleper C."/>
            <person name="Guy L."/>
            <person name="Ettema T.J."/>
        </authorList>
    </citation>
    <scope>NUCLEOTIDE SEQUENCE</scope>
</reference>
<organism evidence="1">
    <name type="scientific">marine sediment metagenome</name>
    <dbReference type="NCBI Taxonomy" id="412755"/>
    <lineage>
        <taxon>unclassified sequences</taxon>
        <taxon>metagenomes</taxon>
        <taxon>ecological metagenomes</taxon>
    </lineage>
</organism>
<proteinExistence type="predicted"/>
<comment type="caution">
    <text evidence="1">The sequence shown here is derived from an EMBL/GenBank/DDBJ whole genome shotgun (WGS) entry which is preliminary data.</text>
</comment>
<sequence length="66" mass="7784">MDKVDNDVTQKLWPPDSVLFMMRMTRQEWNLWLGCLINKDEVLLNAVAKGVAQRRQDDLARVKRQV</sequence>
<dbReference type="EMBL" id="LAZR01060005">
    <property type="protein sequence ID" value="KKK66598.1"/>
    <property type="molecule type" value="Genomic_DNA"/>
</dbReference>